<evidence type="ECO:0000256" key="1">
    <source>
        <dbReference type="SAM" id="MobiDB-lite"/>
    </source>
</evidence>
<evidence type="ECO:0000313" key="2">
    <source>
        <dbReference type="EMBL" id="BAR95093.1"/>
    </source>
</evidence>
<protein>
    <submittedName>
        <fullName evidence="2">Uncharacterized protein</fullName>
    </submittedName>
</protein>
<reference evidence="2 3" key="1">
    <citation type="submission" date="2015-07" db="EMBL/GenBank/DDBJ databases">
        <title>Complete genome sequence of Prevotella intermedia strain 17-2.</title>
        <authorList>
            <person name="Nambu T."/>
        </authorList>
    </citation>
    <scope>NUCLEOTIDE SEQUENCE [LARGE SCALE GENOMIC DNA]</scope>
    <source>
        <strain evidence="2 3">17-2</strain>
    </source>
</reference>
<feature type="region of interest" description="Disordered" evidence="1">
    <location>
        <begin position="15"/>
        <end position="44"/>
    </location>
</feature>
<dbReference type="Proteomes" id="UP000067008">
    <property type="component" value="Chromosome 2"/>
</dbReference>
<accession>A0AAD1BGK6</accession>
<proteinExistence type="predicted"/>
<sequence>MNLYSNEPLIFTNTLTQGSDPSTSVKWDVTHNGKNIGRNGHLVG</sequence>
<organism evidence="2 3">
    <name type="scientific">Prevotella intermedia</name>
    <dbReference type="NCBI Taxonomy" id="28131"/>
    <lineage>
        <taxon>Bacteria</taxon>
        <taxon>Pseudomonadati</taxon>
        <taxon>Bacteroidota</taxon>
        <taxon>Bacteroidia</taxon>
        <taxon>Bacteroidales</taxon>
        <taxon>Prevotellaceae</taxon>
        <taxon>Prevotella</taxon>
    </lineage>
</organism>
<name>A0AAD1BGK6_PREIN</name>
<feature type="compositionally biased region" description="Polar residues" evidence="1">
    <location>
        <begin position="15"/>
        <end position="25"/>
    </location>
</feature>
<gene>
    <name evidence="2" type="ORF">PI172_0365</name>
</gene>
<evidence type="ECO:0000313" key="3">
    <source>
        <dbReference type="Proteomes" id="UP000067008"/>
    </source>
</evidence>
<dbReference type="EMBL" id="AP014925">
    <property type="protein sequence ID" value="BAR95093.1"/>
    <property type="molecule type" value="Genomic_DNA"/>
</dbReference>
<dbReference type="AlphaFoldDB" id="A0AAD1BGK6"/>